<dbReference type="InterPro" id="IPR045427">
    <property type="entry name" value="MoxR"/>
</dbReference>
<dbReference type="SUPFAM" id="SSF52540">
    <property type="entry name" value="P-loop containing nucleoside triphosphate hydrolases"/>
    <property type="match status" value="1"/>
</dbReference>
<protein>
    <recommendedName>
        <fullName evidence="1">AAA+ ATPase domain-containing protein</fullName>
    </recommendedName>
</protein>
<dbReference type="InterPro" id="IPR050513">
    <property type="entry name" value="RavA_ATPases"/>
</dbReference>
<name>A0A7C3R3R7_9BACT</name>
<reference evidence="2" key="1">
    <citation type="journal article" date="2020" name="mSystems">
        <title>Genome- and Community-Level Interaction Insights into Carbon Utilization and Element Cycling Functions of Hydrothermarchaeota in Hydrothermal Sediment.</title>
        <authorList>
            <person name="Zhou Z."/>
            <person name="Liu Y."/>
            <person name="Xu W."/>
            <person name="Pan J."/>
            <person name="Luo Z.H."/>
            <person name="Li M."/>
        </authorList>
    </citation>
    <scope>NUCLEOTIDE SEQUENCE [LARGE SCALE GENOMIC DNA]</scope>
    <source>
        <strain evidence="2">SpSt-902</strain>
    </source>
</reference>
<dbReference type="InterPro" id="IPR027417">
    <property type="entry name" value="P-loop_NTPase"/>
</dbReference>
<dbReference type="InterPro" id="IPR003593">
    <property type="entry name" value="AAA+_ATPase"/>
</dbReference>
<proteinExistence type="predicted"/>
<evidence type="ECO:0000313" key="2">
    <source>
        <dbReference type="EMBL" id="HFT93553.1"/>
    </source>
</evidence>
<dbReference type="PANTHER" id="PTHR32204:SF0">
    <property type="entry name" value="ATPASE RAVA"/>
    <property type="match status" value="1"/>
</dbReference>
<dbReference type="EMBL" id="DTMM01000126">
    <property type="protein sequence ID" value="HFT93553.1"/>
    <property type="molecule type" value="Genomic_DNA"/>
</dbReference>
<feature type="domain" description="AAA+ ATPase" evidence="1">
    <location>
        <begin position="49"/>
        <end position="174"/>
    </location>
</feature>
<dbReference type="Gene3D" id="3.40.50.300">
    <property type="entry name" value="P-loop containing nucleotide triphosphate hydrolases"/>
    <property type="match status" value="1"/>
</dbReference>
<gene>
    <name evidence="2" type="ORF">ENX03_06395</name>
</gene>
<dbReference type="Pfam" id="PF20030">
    <property type="entry name" value="bpMoxR"/>
    <property type="match status" value="2"/>
</dbReference>
<dbReference type="AlphaFoldDB" id="A0A7C3R3R7"/>
<dbReference type="SMART" id="SM00382">
    <property type="entry name" value="AAA"/>
    <property type="match status" value="1"/>
</dbReference>
<accession>A0A7C3R3R7</accession>
<dbReference type="CDD" id="cd00009">
    <property type="entry name" value="AAA"/>
    <property type="match status" value="1"/>
</dbReference>
<evidence type="ECO:0000259" key="1">
    <source>
        <dbReference type="SMART" id="SM00382"/>
    </source>
</evidence>
<dbReference type="InterPro" id="IPR041538">
    <property type="entry name" value="RavA-like_AAA_lid"/>
</dbReference>
<dbReference type="Pfam" id="PF17868">
    <property type="entry name" value="AAA_lid_8"/>
    <property type="match status" value="1"/>
</dbReference>
<dbReference type="PANTHER" id="PTHR32204">
    <property type="entry name" value="ATPASE RAVA"/>
    <property type="match status" value="1"/>
</dbReference>
<comment type="caution">
    <text evidence="2">The sequence shown here is derived from an EMBL/GenBank/DDBJ whole genome shotgun (WGS) entry which is preliminary data.</text>
</comment>
<organism evidence="2">
    <name type="scientific">Leptospirillum ferriphilum</name>
    <dbReference type="NCBI Taxonomy" id="178606"/>
    <lineage>
        <taxon>Bacteria</taxon>
        <taxon>Pseudomonadati</taxon>
        <taxon>Nitrospirota</taxon>
        <taxon>Nitrospiria</taxon>
        <taxon>Nitrospirales</taxon>
        <taxon>Nitrospiraceae</taxon>
        <taxon>Leptospirillum</taxon>
    </lineage>
</organism>
<sequence>MTPLQPQGTGTMDELFHQVEICQRIEEDLNRTILERQEVIRMAFLALLSQEHVYQIGPPGTAKSLLVRTLVGRIFGATYFESLLNGEVSLSSLAGARGFREAQVIFLDEVFRAPKNTLLGLLPVLNERIIYAPSGKNLPLLSLFAASNQNPSPADGLDAFYDRFTYRSLIRPIRSGDNFLKLLLSGSSREDTPPSLLKLSDLTGCRHLIETRIAIGPTGREGILHLRERLIGEGIFISDRRWRKIVLAARTIAAYSYEESVNSGHLRDLLAVLWTYPTEIRNIERILGEIA</sequence>